<dbReference type="OrthoDB" id="9774600at2"/>
<keyword evidence="5 8" id="KW-1133">Transmembrane helix</keyword>
<feature type="transmembrane region" description="Helical" evidence="8">
    <location>
        <begin position="320"/>
        <end position="336"/>
    </location>
</feature>
<comment type="similarity">
    <text evidence="7">Belongs to the glycosyltransferase 87 family.</text>
</comment>
<feature type="transmembrane region" description="Helical" evidence="8">
    <location>
        <begin position="376"/>
        <end position="395"/>
    </location>
</feature>
<evidence type="ECO:0000256" key="1">
    <source>
        <dbReference type="ARBA" id="ARBA00004651"/>
    </source>
</evidence>
<feature type="transmembrane region" description="Helical" evidence="8">
    <location>
        <begin position="207"/>
        <end position="225"/>
    </location>
</feature>
<feature type="transmembrane region" description="Helical" evidence="8">
    <location>
        <begin position="343"/>
        <end position="364"/>
    </location>
</feature>
<dbReference type="GO" id="GO:0016758">
    <property type="term" value="F:hexosyltransferase activity"/>
    <property type="evidence" value="ECO:0007669"/>
    <property type="project" value="InterPro"/>
</dbReference>
<protein>
    <submittedName>
        <fullName evidence="9">Alpha-1,2-mannosyltransferase</fullName>
    </submittedName>
</protein>
<feature type="transmembrane region" description="Helical" evidence="8">
    <location>
        <begin position="298"/>
        <end position="314"/>
    </location>
</feature>
<dbReference type="GO" id="GO:0005886">
    <property type="term" value="C:plasma membrane"/>
    <property type="evidence" value="ECO:0007669"/>
    <property type="project" value="UniProtKB-SubCell"/>
</dbReference>
<reference evidence="9 10" key="1">
    <citation type="submission" date="2018-10" db="EMBL/GenBank/DDBJ databases">
        <title>Sequencing the genomes of 1000 actinobacteria strains.</title>
        <authorList>
            <person name="Klenk H.-P."/>
        </authorList>
    </citation>
    <scope>NUCLEOTIDE SEQUENCE [LARGE SCALE GENOMIC DNA]</scope>
    <source>
        <strain evidence="9 10">DSM 45175</strain>
    </source>
</reference>
<comment type="subcellular location">
    <subcellularLocation>
        <location evidence="1">Cell membrane</location>
        <topology evidence="1">Multi-pass membrane protein</topology>
    </subcellularLocation>
</comment>
<keyword evidence="10" id="KW-1185">Reference proteome</keyword>
<accession>A0A495JV86</accession>
<proteinExistence type="inferred from homology"/>
<evidence type="ECO:0000256" key="6">
    <source>
        <dbReference type="ARBA" id="ARBA00023136"/>
    </source>
</evidence>
<dbReference type="InterPro" id="IPR018584">
    <property type="entry name" value="GT87"/>
</dbReference>
<keyword evidence="3 9" id="KW-0808">Transferase</keyword>
<evidence type="ECO:0000256" key="4">
    <source>
        <dbReference type="ARBA" id="ARBA00022692"/>
    </source>
</evidence>
<dbReference type="RefSeq" id="WP_121162769.1">
    <property type="nucleotide sequence ID" value="NZ_RBKT01000001.1"/>
</dbReference>
<evidence type="ECO:0000256" key="3">
    <source>
        <dbReference type="ARBA" id="ARBA00022679"/>
    </source>
</evidence>
<keyword evidence="4 8" id="KW-0812">Transmembrane</keyword>
<sequence length="406" mass="42545">MSALTTEAPSGLRPRRPLATLAPVVLAALVAAGAVVVHRFTGQFWWDLAAYRTGASAAATGDGNLYDAVVRGTDGIELGFTYPPFAALLFQPLGHLGVDVGIGLWTFASVLALLTVIRGSWRASVPTTGSATLPVLVATVAALPLFAVSGHLQAGQVGLFLMLVVLLDLTGDPSRRWYGLGVGVAAGIKLTPLIFVLYLVATGRWRAAGTALAGFLATVAVGFAWHPADSSRFWGGALLDSSRVTGDPRTILNQSLHGALARLADSADVQGVWLPMAALVAVAGVALAAWCARSGDHLLGVLTCATTGLLVSPVSWHHHWVWWVPALVLLAGRSWSVQSRRGLAVAGAVWLVLVASTSWVLAGFQGWDLHFHGPALVYSNLYVLLGLAALGYLPFHLRGRSRIGAV</sequence>
<evidence type="ECO:0000256" key="7">
    <source>
        <dbReference type="ARBA" id="ARBA00024033"/>
    </source>
</evidence>
<name>A0A495JV86_9ACTN</name>
<feature type="transmembrane region" description="Helical" evidence="8">
    <location>
        <begin position="178"/>
        <end position="200"/>
    </location>
</feature>
<feature type="transmembrane region" description="Helical" evidence="8">
    <location>
        <begin position="272"/>
        <end position="291"/>
    </location>
</feature>
<gene>
    <name evidence="9" type="ORF">BDK92_6481</name>
</gene>
<evidence type="ECO:0000256" key="8">
    <source>
        <dbReference type="SAM" id="Phobius"/>
    </source>
</evidence>
<dbReference type="Proteomes" id="UP000277671">
    <property type="component" value="Unassembled WGS sequence"/>
</dbReference>
<comment type="caution">
    <text evidence="9">The sequence shown here is derived from an EMBL/GenBank/DDBJ whole genome shotgun (WGS) entry which is preliminary data.</text>
</comment>
<dbReference type="Pfam" id="PF09594">
    <property type="entry name" value="GT87"/>
    <property type="match status" value="1"/>
</dbReference>
<dbReference type="AlphaFoldDB" id="A0A495JV86"/>
<feature type="transmembrane region" description="Helical" evidence="8">
    <location>
        <begin position="102"/>
        <end position="121"/>
    </location>
</feature>
<dbReference type="EMBL" id="RBKT01000001">
    <property type="protein sequence ID" value="RKR92049.1"/>
    <property type="molecule type" value="Genomic_DNA"/>
</dbReference>
<keyword evidence="9" id="KW-0328">Glycosyltransferase</keyword>
<evidence type="ECO:0000256" key="5">
    <source>
        <dbReference type="ARBA" id="ARBA00022989"/>
    </source>
</evidence>
<keyword evidence="2" id="KW-1003">Cell membrane</keyword>
<keyword evidence="6 8" id="KW-0472">Membrane</keyword>
<organism evidence="9 10">
    <name type="scientific">Micromonospora pisi</name>
    <dbReference type="NCBI Taxonomy" id="589240"/>
    <lineage>
        <taxon>Bacteria</taxon>
        <taxon>Bacillati</taxon>
        <taxon>Actinomycetota</taxon>
        <taxon>Actinomycetes</taxon>
        <taxon>Micromonosporales</taxon>
        <taxon>Micromonosporaceae</taxon>
        <taxon>Micromonospora</taxon>
    </lineage>
</organism>
<feature type="transmembrane region" description="Helical" evidence="8">
    <location>
        <begin position="133"/>
        <end position="166"/>
    </location>
</feature>
<evidence type="ECO:0000313" key="10">
    <source>
        <dbReference type="Proteomes" id="UP000277671"/>
    </source>
</evidence>
<evidence type="ECO:0000256" key="2">
    <source>
        <dbReference type="ARBA" id="ARBA00022475"/>
    </source>
</evidence>
<evidence type="ECO:0000313" key="9">
    <source>
        <dbReference type="EMBL" id="RKR92049.1"/>
    </source>
</evidence>